<feature type="compositionally biased region" description="Polar residues" evidence="2">
    <location>
        <begin position="350"/>
        <end position="363"/>
    </location>
</feature>
<dbReference type="PROSITE" id="PS50102">
    <property type="entry name" value="RRM"/>
    <property type="match status" value="1"/>
</dbReference>
<protein>
    <recommendedName>
        <fullName evidence="3">RRM domain-containing protein</fullName>
    </recommendedName>
</protein>
<gene>
    <name evidence="4" type="ORF">DdX_21495</name>
</gene>
<name>A0AAD4MH82_9BILA</name>
<feature type="domain" description="RRM" evidence="3">
    <location>
        <begin position="84"/>
        <end position="162"/>
    </location>
</feature>
<evidence type="ECO:0000256" key="1">
    <source>
        <dbReference type="PROSITE-ProRule" id="PRU00176"/>
    </source>
</evidence>
<dbReference type="SMART" id="SM00360">
    <property type="entry name" value="RRM"/>
    <property type="match status" value="1"/>
</dbReference>
<feature type="compositionally biased region" description="Polar residues" evidence="2">
    <location>
        <begin position="178"/>
        <end position="193"/>
    </location>
</feature>
<evidence type="ECO:0000259" key="3">
    <source>
        <dbReference type="PROSITE" id="PS50102"/>
    </source>
</evidence>
<feature type="region of interest" description="Disordered" evidence="2">
    <location>
        <begin position="284"/>
        <end position="305"/>
    </location>
</feature>
<feature type="compositionally biased region" description="Polar residues" evidence="2">
    <location>
        <begin position="402"/>
        <end position="449"/>
    </location>
</feature>
<feature type="compositionally biased region" description="Polar residues" evidence="2">
    <location>
        <begin position="48"/>
        <end position="67"/>
    </location>
</feature>
<reference evidence="4" key="1">
    <citation type="submission" date="2022-01" db="EMBL/GenBank/DDBJ databases">
        <title>Genome Sequence Resource for Two Populations of Ditylenchus destructor, the Migratory Endoparasitic Phytonematode.</title>
        <authorList>
            <person name="Zhang H."/>
            <person name="Lin R."/>
            <person name="Xie B."/>
        </authorList>
    </citation>
    <scope>NUCLEOTIDE SEQUENCE</scope>
    <source>
        <strain evidence="4">BazhouSP</strain>
    </source>
</reference>
<dbReference type="Proteomes" id="UP001201812">
    <property type="component" value="Unassembled WGS sequence"/>
</dbReference>
<keyword evidence="5" id="KW-1185">Reference proteome</keyword>
<feature type="region of interest" description="Disordered" evidence="2">
    <location>
        <begin position="42"/>
        <end position="75"/>
    </location>
</feature>
<sequence length="467" mass="50507">MTTDSTVTFDNCGSAAECFQQRKQKIRDRYFIAWAETPTKSRMKQRANLEQSMPGASSVNLSAQSDRSNVRESRRKPSIVMVTNKIIVSGPRLHTGHEHPRVRQRTELRNYFSQFGKIVNVTVIKYDNSTVTFEDCESAARCIQQRTHKIRGQDFFVKTSKPTPGMKKELKKLKANPDGNTAQSSSENATIPNDQIPLPGGLTNRIFISILRKRDAKIAFDNCDSAAICIQQRTHTICGHRFIVHTETPTQSMKDKIRANLRQNMPGASSENVSGANVQSDLAAEPNLGSQSPQSTASNSSEESVICCGEVTKESPQSRGLASFEKPGSASRENLSAANVQSDPPAEPNLGNQSPKATASSLSQVQGGVIDSATISKAWAQSRGLASFDKPGIGSILRQNMPGPTSENVSAANVQSGSAVESNLGNQSLQGTVPSSSQVQGSVTDSTAQKPWHKSHGLASFDKPGYK</sequence>
<evidence type="ECO:0000313" key="5">
    <source>
        <dbReference type="Proteomes" id="UP001201812"/>
    </source>
</evidence>
<feature type="region of interest" description="Disordered" evidence="2">
    <location>
        <begin position="317"/>
        <end position="363"/>
    </location>
</feature>
<dbReference type="GO" id="GO:0003723">
    <property type="term" value="F:RNA binding"/>
    <property type="evidence" value="ECO:0007669"/>
    <property type="project" value="UniProtKB-UniRule"/>
</dbReference>
<evidence type="ECO:0000313" key="4">
    <source>
        <dbReference type="EMBL" id="KAI1692004.1"/>
    </source>
</evidence>
<dbReference type="AlphaFoldDB" id="A0AAD4MH82"/>
<comment type="caution">
    <text evidence="4">The sequence shown here is derived from an EMBL/GenBank/DDBJ whole genome shotgun (WGS) entry which is preliminary data.</text>
</comment>
<feature type="compositionally biased region" description="Low complexity" evidence="2">
    <location>
        <begin position="290"/>
        <end position="304"/>
    </location>
</feature>
<dbReference type="Pfam" id="PF00076">
    <property type="entry name" value="RRM_1"/>
    <property type="match status" value="1"/>
</dbReference>
<dbReference type="InterPro" id="IPR035979">
    <property type="entry name" value="RBD_domain_sf"/>
</dbReference>
<accession>A0AAD4MH82</accession>
<proteinExistence type="predicted"/>
<feature type="region of interest" description="Disordered" evidence="2">
    <location>
        <begin position="175"/>
        <end position="196"/>
    </location>
</feature>
<dbReference type="InterPro" id="IPR000504">
    <property type="entry name" value="RRM_dom"/>
</dbReference>
<feature type="compositionally biased region" description="Polar residues" evidence="2">
    <location>
        <begin position="331"/>
        <end position="342"/>
    </location>
</feature>
<organism evidence="4 5">
    <name type="scientific">Ditylenchus destructor</name>
    <dbReference type="NCBI Taxonomy" id="166010"/>
    <lineage>
        <taxon>Eukaryota</taxon>
        <taxon>Metazoa</taxon>
        <taxon>Ecdysozoa</taxon>
        <taxon>Nematoda</taxon>
        <taxon>Chromadorea</taxon>
        <taxon>Rhabditida</taxon>
        <taxon>Tylenchina</taxon>
        <taxon>Tylenchomorpha</taxon>
        <taxon>Sphaerularioidea</taxon>
        <taxon>Anguinidae</taxon>
        <taxon>Anguininae</taxon>
        <taxon>Ditylenchus</taxon>
    </lineage>
</organism>
<evidence type="ECO:0000256" key="2">
    <source>
        <dbReference type="SAM" id="MobiDB-lite"/>
    </source>
</evidence>
<keyword evidence="1" id="KW-0694">RNA-binding</keyword>
<feature type="region of interest" description="Disordered" evidence="2">
    <location>
        <begin position="396"/>
        <end position="467"/>
    </location>
</feature>
<dbReference type="InterPro" id="IPR012677">
    <property type="entry name" value="Nucleotide-bd_a/b_plait_sf"/>
</dbReference>
<dbReference type="EMBL" id="JAKKPZ010000840">
    <property type="protein sequence ID" value="KAI1692004.1"/>
    <property type="molecule type" value="Genomic_DNA"/>
</dbReference>
<dbReference type="Gene3D" id="3.30.70.330">
    <property type="match status" value="1"/>
</dbReference>
<dbReference type="SUPFAM" id="SSF54928">
    <property type="entry name" value="RNA-binding domain, RBD"/>
    <property type="match status" value="1"/>
</dbReference>